<keyword evidence="2" id="KW-1133">Transmembrane helix</keyword>
<feature type="compositionally biased region" description="Basic and acidic residues" evidence="1">
    <location>
        <begin position="125"/>
        <end position="139"/>
    </location>
</feature>
<proteinExistence type="predicted"/>
<gene>
    <name evidence="3" type="ORF">MKQ68_01815</name>
</gene>
<evidence type="ECO:0000256" key="1">
    <source>
        <dbReference type="SAM" id="MobiDB-lite"/>
    </source>
</evidence>
<feature type="transmembrane region" description="Helical" evidence="2">
    <location>
        <begin position="89"/>
        <end position="108"/>
    </location>
</feature>
<name>A0ABY6J2E5_9BACT</name>
<keyword evidence="2" id="KW-0812">Transmembrane</keyword>
<evidence type="ECO:0000313" key="4">
    <source>
        <dbReference type="Proteomes" id="UP001162741"/>
    </source>
</evidence>
<evidence type="ECO:0000313" key="3">
    <source>
        <dbReference type="EMBL" id="UYQ93830.1"/>
    </source>
</evidence>
<sequence length="139" mass="15973">MRPDQREKIDTLLLREISGNLSSADTAVLQQYASEDQEVRSLWHTLRARINSAEGQQFKQSLNADADWPLVSQRIQENKRRTRERKLRFGLLLTSLIAIIVYACTLYIRQLTFHPSVTKQSGTGKDGKPAKVHYYDKGK</sequence>
<reference evidence="3" key="1">
    <citation type="submission" date="2022-10" db="EMBL/GenBank/DDBJ databases">
        <title>Chitinophaga sp. nov., isolated from soil.</title>
        <authorList>
            <person name="Jeon C.O."/>
        </authorList>
    </citation>
    <scope>NUCLEOTIDE SEQUENCE</scope>
    <source>
        <strain evidence="3">R8</strain>
    </source>
</reference>
<protein>
    <submittedName>
        <fullName evidence="3">Uncharacterized protein</fullName>
    </submittedName>
</protein>
<evidence type="ECO:0000256" key="2">
    <source>
        <dbReference type="SAM" id="Phobius"/>
    </source>
</evidence>
<dbReference type="EMBL" id="CP107006">
    <property type="protein sequence ID" value="UYQ93830.1"/>
    <property type="molecule type" value="Genomic_DNA"/>
</dbReference>
<feature type="region of interest" description="Disordered" evidence="1">
    <location>
        <begin position="118"/>
        <end position="139"/>
    </location>
</feature>
<keyword evidence="4" id="KW-1185">Reference proteome</keyword>
<dbReference type="Proteomes" id="UP001162741">
    <property type="component" value="Chromosome"/>
</dbReference>
<accession>A0ABY6J2E5</accession>
<keyword evidence="2" id="KW-0472">Membrane</keyword>
<dbReference type="RefSeq" id="WP_264281826.1">
    <property type="nucleotide sequence ID" value="NZ_CP107006.1"/>
</dbReference>
<organism evidence="3 4">
    <name type="scientific">Chitinophaga horti</name>
    <dbReference type="NCBI Taxonomy" id="2920382"/>
    <lineage>
        <taxon>Bacteria</taxon>
        <taxon>Pseudomonadati</taxon>
        <taxon>Bacteroidota</taxon>
        <taxon>Chitinophagia</taxon>
        <taxon>Chitinophagales</taxon>
        <taxon>Chitinophagaceae</taxon>
        <taxon>Chitinophaga</taxon>
    </lineage>
</organism>